<dbReference type="AlphaFoldDB" id="A0A5D2KD94"/>
<evidence type="ECO:0000313" key="1">
    <source>
        <dbReference type="EMBL" id="TYH64565.1"/>
    </source>
</evidence>
<dbReference type="Proteomes" id="UP000322667">
    <property type="component" value="Chromosome D07"/>
</dbReference>
<sequence>MIEDCIKMNYGPSPFEYLLNIFRRMKIEPDEPEVTVEKSKLLIIPLSKDPGHC</sequence>
<evidence type="ECO:0000313" key="2">
    <source>
        <dbReference type="Proteomes" id="UP000322667"/>
    </source>
</evidence>
<dbReference type="EMBL" id="CM017629">
    <property type="protein sequence ID" value="TYH64565.1"/>
    <property type="molecule type" value="Genomic_DNA"/>
</dbReference>
<organism evidence="1 2">
    <name type="scientific">Gossypium tomentosum</name>
    <name type="common">Hawaiian cotton</name>
    <name type="synonym">Gossypium sandvicense</name>
    <dbReference type="NCBI Taxonomy" id="34277"/>
    <lineage>
        <taxon>Eukaryota</taxon>
        <taxon>Viridiplantae</taxon>
        <taxon>Streptophyta</taxon>
        <taxon>Embryophyta</taxon>
        <taxon>Tracheophyta</taxon>
        <taxon>Spermatophyta</taxon>
        <taxon>Magnoliopsida</taxon>
        <taxon>eudicotyledons</taxon>
        <taxon>Gunneridae</taxon>
        <taxon>Pentapetalae</taxon>
        <taxon>rosids</taxon>
        <taxon>malvids</taxon>
        <taxon>Malvales</taxon>
        <taxon>Malvaceae</taxon>
        <taxon>Malvoideae</taxon>
        <taxon>Gossypium</taxon>
    </lineage>
</organism>
<name>A0A5D2KD94_GOSTO</name>
<accession>A0A5D2KD94</accession>
<keyword evidence="2" id="KW-1185">Reference proteome</keyword>
<reference evidence="1 2" key="1">
    <citation type="submission" date="2019-07" db="EMBL/GenBank/DDBJ databases">
        <title>WGS assembly of Gossypium tomentosum.</title>
        <authorList>
            <person name="Chen Z.J."/>
            <person name="Sreedasyam A."/>
            <person name="Ando A."/>
            <person name="Song Q."/>
            <person name="De L."/>
            <person name="Hulse-Kemp A."/>
            <person name="Ding M."/>
            <person name="Ye W."/>
            <person name="Kirkbride R."/>
            <person name="Jenkins J."/>
            <person name="Plott C."/>
            <person name="Lovell J."/>
            <person name="Lin Y.-M."/>
            <person name="Vaughn R."/>
            <person name="Liu B."/>
            <person name="Li W."/>
            <person name="Simpson S."/>
            <person name="Scheffler B."/>
            <person name="Saski C."/>
            <person name="Grover C."/>
            <person name="Hu G."/>
            <person name="Conover J."/>
            <person name="Carlson J."/>
            <person name="Shu S."/>
            <person name="Boston L."/>
            <person name="Williams M."/>
            <person name="Peterson D."/>
            <person name="Mcgee K."/>
            <person name="Jones D."/>
            <person name="Wendel J."/>
            <person name="Stelly D."/>
            <person name="Grimwood J."/>
            <person name="Schmutz J."/>
        </authorList>
    </citation>
    <scope>NUCLEOTIDE SEQUENCE [LARGE SCALE GENOMIC DNA]</scope>
    <source>
        <strain evidence="1">7179.01</strain>
    </source>
</reference>
<protein>
    <submittedName>
        <fullName evidence="1">Uncharacterized protein</fullName>
    </submittedName>
</protein>
<gene>
    <name evidence="1" type="ORF">ES332_D07G275400v1</name>
</gene>
<proteinExistence type="predicted"/>